<keyword evidence="3" id="KW-1185">Reference proteome</keyword>
<dbReference type="Proteomes" id="UP001162131">
    <property type="component" value="Unassembled WGS sequence"/>
</dbReference>
<feature type="domain" description="PKD/REJ-like" evidence="1">
    <location>
        <begin position="2"/>
        <end position="74"/>
    </location>
</feature>
<organism evidence="2 3">
    <name type="scientific">Blepharisma stoltei</name>
    <dbReference type="NCBI Taxonomy" id="1481888"/>
    <lineage>
        <taxon>Eukaryota</taxon>
        <taxon>Sar</taxon>
        <taxon>Alveolata</taxon>
        <taxon>Ciliophora</taxon>
        <taxon>Postciliodesmatophora</taxon>
        <taxon>Heterotrichea</taxon>
        <taxon>Heterotrichida</taxon>
        <taxon>Blepharismidae</taxon>
        <taxon>Blepharisma</taxon>
    </lineage>
</organism>
<protein>
    <recommendedName>
        <fullName evidence="1">PKD/REJ-like domain-containing protein</fullName>
    </recommendedName>
</protein>
<gene>
    <name evidence="2" type="ORF">BSTOLATCC_MIC38533</name>
</gene>
<comment type="caution">
    <text evidence="2">The sequence shown here is derived from an EMBL/GenBank/DDBJ whole genome shotgun (WGS) entry which is preliminary data.</text>
</comment>
<dbReference type="Pfam" id="PF02010">
    <property type="entry name" value="REJ"/>
    <property type="match status" value="1"/>
</dbReference>
<sequence length="79" mass="8403">MSYVFSLTITSGSSSFSVDLALNVNLGAACSDTVPSVNPSSETALTTSFSISISNCYDRDGEDYPILYTFEYSMDSGTT</sequence>
<accession>A0AAU9JDB3</accession>
<dbReference type="EMBL" id="CAJZBQ010000038">
    <property type="protein sequence ID" value="CAG9325270.1"/>
    <property type="molecule type" value="Genomic_DNA"/>
</dbReference>
<evidence type="ECO:0000259" key="1">
    <source>
        <dbReference type="Pfam" id="PF02010"/>
    </source>
</evidence>
<reference evidence="2" key="1">
    <citation type="submission" date="2021-09" db="EMBL/GenBank/DDBJ databases">
        <authorList>
            <consortium name="AG Swart"/>
            <person name="Singh M."/>
            <person name="Singh A."/>
            <person name="Seah K."/>
            <person name="Emmerich C."/>
        </authorList>
    </citation>
    <scope>NUCLEOTIDE SEQUENCE</scope>
    <source>
        <strain evidence="2">ATCC30299</strain>
    </source>
</reference>
<evidence type="ECO:0000313" key="2">
    <source>
        <dbReference type="EMBL" id="CAG9325270.1"/>
    </source>
</evidence>
<proteinExistence type="predicted"/>
<evidence type="ECO:0000313" key="3">
    <source>
        <dbReference type="Proteomes" id="UP001162131"/>
    </source>
</evidence>
<dbReference type="AlphaFoldDB" id="A0AAU9JDB3"/>
<dbReference type="InterPro" id="IPR002859">
    <property type="entry name" value="PKD/REJ-like"/>
</dbReference>
<name>A0AAU9JDB3_9CILI</name>